<feature type="transmembrane region" description="Helical" evidence="1">
    <location>
        <begin position="110"/>
        <end position="131"/>
    </location>
</feature>
<dbReference type="Proteomes" id="UP000008792">
    <property type="component" value="Unassembled WGS sequence"/>
</dbReference>
<gene>
    <name evidence="2" type="primary">Dvir\GJ17397</name>
    <name evidence="2" type="ORF">Dvir_GJ17397</name>
</gene>
<accession>B4LV47</accession>
<dbReference type="EMBL" id="CH940649">
    <property type="protein sequence ID" value="EDW64307.2"/>
    <property type="molecule type" value="Genomic_DNA"/>
</dbReference>
<feature type="transmembrane region" description="Helical" evidence="1">
    <location>
        <begin position="48"/>
        <end position="70"/>
    </location>
</feature>
<protein>
    <submittedName>
        <fullName evidence="2">Uncharacterized protein</fullName>
    </submittedName>
</protein>
<proteinExistence type="predicted"/>
<dbReference type="InParanoid" id="B4LV47"/>
<dbReference type="HOGENOM" id="CLU_1961917_0_0_1"/>
<keyword evidence="3" id="KW-1185">Reference proteome</keyword>
<dbReference type="OrthoDB" id="7857597at2759"/>
<evidence type="ECO:0000256" key="1">
    <source>
        <dbReference type="SAM" id="Phobius"/>
    </source>
</evidence>
<evidence type="ECO:0000313" key="2">
    <source>
        <dbReference type="EMBL" id="EDW64307.2"/>
    </source>
</evidence>
<sequence length="138" mass="15760">MIVLKSFLCCMSLRLGCVLLGYFIILHGFANVYLVVLEYGQICHRMIMIWFLHAQINIIAGILLLTVAYNPQTLNYLLPIQIVVKLTSLIIELIFYLLMSSASIEDELLVAYSFLSIGTTIYVVIVVYSFYQETDNSY</sequence>
<name>B4LV47_DROVI</name>
<reference evidence="2 3" key="1">
    <citation type="journal article" date="2007" name="Nature">
        <title>Evolution of genes and genomes on the Drosophila phylogeny.</title>
        <authorList>
            <consortium name="Drosophila 12 Genomes Consortium"/>
            <person name="Clark A.G."/>
            <person name="Eisen M.B."/>
            <person name="Smith D.R."/>
            <person name="Bergman C.M."/>
            <person name="Oliver B."/>
            <person name="Markow T.A."/>
            <person name="Kaufman T.C."/>
            <person name="Kellis M."/>
            <person name="Gelbart W."/>
            <person name="Iyer V.N."/>
            <person name="Pollard D.A."/>
            <person name="Sackton T.B."/>
            <person name="Larracuente A.M."/>
            <person name="Singh N.D."/>
            <person name="Abad J.P."/>
            <person name="Abt D.N."/>
            <person name="Adryan B."/>
            <person name="Aguade M."/>
            <person name="Akashi H."/>
            <person name="Anderson W.W."/>
            <person name="Aquadro C.F."/>
            <person name="Ardell D.H."/>
            <person name="Arguello R."/>
            <person name="Artieri C.G."/>
            <person name="Barbash D.A."/>
            <person name="Barker D."/>
            <person name="Barsanti P."/>
            <person name="Batterham P."/>
            <person name="Batzoglou S."/>
            <person name="Begun D."/>
            <person name="Bhutkar A."/>
            <person name="Blanco E."/>
            <person name="Bosak S.A."/>
            <person name="Bradley R.K."/>
            <person name="Brand A.D."/>
            <person name="Brent M.R."/>
            <person name="Brooks A.N."/>
            <person name="Brown R.H."/>
            <person name="Butlin R.K."/>
            <person name="Caggese C."/>
            <person name="Calvi B.R."/>
            <person name="Bernardo de Carvalho A."/>
            <person name="Caspi A."/>
            <person name="Castrezana S."/>
            <person name="Celniker S.E."/>
            <person name="Chang J.L."/>
            <person name="Chapple C."/>
            <person name="Chatterji S."/>
            <person name="Chinwalla A."/>
            <person name="Civetta A."/>
            <person name="Clifton S.W."/>
            <person name="Comeron J.M."/>
            <person name="Costello J.C."/>
            <person name="Coyne J.A."/>
            <person name="Daub J."/>
            <person name="David R.G."/>
            <person name="Delcher A.L."/>
            <person name="Delehaunty K."/>
            <person name="Do C.B."/>
            <person name="Ebling H."/>
            <person name="Edwards K."/>
            <person name="Eickbush T."/>
            <person name="Evans J.D."/>
            <person name="Filipski A."/>
            <person name="Findeiss S."/>
            <person name="Freyhult E."/>
            <person name="Fulton L."/>
            <person name="Fulton R."/>
            <person name="Garcia A.C."/>
            <person name="Gardiner A."/>
            <person name="Garfield D.A."/>
            <person name="Garvin B.E."/>
            <person name="Gibson G."/>
            <person name="Gilbert D."/>
            <person name="Gnerre S."/>
            <person name="Godfrey J."/>
            <person name="Good R."/>
            <person name="Gotea V."/>
            <person name="Gravely B."/>
            <person name="Greenberg A.J."/>
            <person name="Griffiths-Jones S."/>
            <person name="Gross S."/>
            <person name="Guigo R."/>
            <person name="Gustafson E.A."/>
            <person name="Haerty W."/>
            <person name="Hahn M.W."/>
            <person name="Halligan D.L."/>
            <person name="Halpern A.L."/>
            <person name="Halter G.M."/>
            <person name="Han M.V."/>
            <person name="Heger A."/>
            <person name="Hillier L."/>
            <person name="Hinrichs A.S."/>
            <person name="Holmes I."/>
            <person name="Hoskins R.A."/>
            <person name="Hubisz M.J."/>
            <person name="Hultmark D."/>
            <person name="Huntley M.A."/>
            <person name="Jaffe D.B."/>
            <person name="Jagadeeshan S."/>
            <person name="Jeck W.R."/>
            <person name="Johnson J."/>
            <person name="Jones C.D."/>
            <person name="Jordan W.C."/>
            <person name="Karpen G.H."/>
            <person name="Kataoka E."/>
            <person name="Keightley P.D."/>
            <person name="Kheradpour P."/>
            <person name="Kirkness E.F."/>
            <person name="Koerich L.B."/>
            <person name="Kristiansen K."/>
            <person name="Kudrna D."/>
            <person name="Kulathinal R.J."/>
            <person name="Kumar S."/>
            <person name="Kwok R."/>
            <person name="Lander E."/>
            <person name="Langley C.H."/>
            <person name="Lapoint R."/>
            <person name="Lazzaro B.P."/>
            <person name="Lee S.J."/>
            <person name="Levesque L."/>
            <person name="Li R."/>
            <person name="Lin C.F."/>
            <person name="Lin M.F."/>
            <person name="Lindblad-Toh K."/>
            <person name="Llopart A."/>
            <person name="Long M."/>
            <person name="Low L."/>
            <person name="Lozovsky E."/>
            <person name="Lu J."/>
            <person name="Luo M."/>
            <person name="Machado C.A."/>
            <person name="Makalowski W."/>
            <person name="Marzo M."/>
            <person name="Matsuda M."/>
            <person name="Matzkin L."/>
            <person name="McAllister B."/>
            <person name="McBride C.S."/>
            <person name="McKernan B."/>
            <person name="McKernan K."/>
            <person name="Mendez-Lago M."/>
            <person name="Minx P."/>
            <person name="Mollenhauer M.U."/>
            <person name="Montooth K."/>
            <person name="Mount S.M."/>
            <person name="Mu X."/>
            <person name="Myers E."/>
            <person name="Negre B."/>
            <person name="Newfeld S."/>
            <person name="Nielsen R."/>
            <person name="Noor M.A."/>
            <person name="O'Grady P."/>
            <person name="Pachter L."/>
            <person name="Papaceit M."/>
            <person name="Parisi M.J."/>
            <person name="Parisi M."/>
            <person name="Parts L."/>
            <person name="Pedersen J.S."/>
            <person name="Pesole G."/>
            <person name="Phillippy A.M."/>
            <person name="Ponting C.P."/>
            <person name="Pop M."/>
            <person name="Porcelli D."/>
            <person name="Powell J.R."/>
            <person name="Prohaska S."/>
            <person name="Pruitt K."/>
            <person name="Puig M."/>
            <person name="Quesneville H."/>
            <person name="Ram K.R."/>
            <person name="Rand D."/>
            <person name="Rasmussen M.D."/>
            <person name="Reed L.K."/>
            <person name="Reenan R."/>
            <person name="Reily A."/>
            <person name="Remington K.A."/>
            <person name="Rieger T.T."/>
            <person name="Ritchie M.G."/>
            <person name="Robin C."/>
            <person name="Rogers Y.H."/>
            <person name="Rohde C."/>
            <person name="Rozas J."/>
            <person name="Rubenfield M.J."/>
            <person name="Ruiz A."/>
            <person name="Russo S."/>
            <person name="Salzberg S.L."/>
            <person name="Sanchez-Gracia A."/>
            <person name="Saranga D.J."/>
            <person name="Sato H."/>
            <person name="Schaeffer S.W."/>
            <person name="Schatz M.C."/>
            <person name="Schlenke T."/>
            <person name="Schwartz R."/>
            <person name="Segarra C."/>
            <person name="Singh R.S."/>
            <person name="Sirot L."/>
            <person name="Sirota M."/>
            <person name="Sisneros N.B."/>
            <person name="Smith C.D."/>
            <person name="Smith T.F."/>
            <person name="Spieth J."/>
            <person name="Stage D.E."/>
            <person name="Stark A."/>
            <person name="Stephan W."/>
            <person name="Strausberg R.L."/>
            <person name="Strempel S."/>
            <person name="Sturgill D."/>
            <person name="Sutton G."/>
            <person name="Sutton G.G."/>
            <person name="Tao W."/>
            <person name="Teichmann S."/>
            <person name="Tobari Y.N."/>
            <person name="Tomimura Y."/>
            <person name="Tsolas J.M."/>
            <person name="Valente V.L."/>
            <person name="Venter E."/>
            <person name="Venter J.C."/>
            <person name="Vicario S."/>
            <person name="Vieira F.G."/>
            <person name="Vilella A.J."/>
            <person name="Villasante A."/>
            <person name="Walenz B."/>
            <person name="Wang J."/>
            <person name="Wasserman M."/>
            <person name="Watts T."/>
            <person name="Wilson D."/>
            <person name="Wilson R.K."/>
            <person name="Wing R.A."/>
            <person name="Wolfner M.F."/>
            <person name="Wong A."/>
            <person name="Wong G.K."/>
            <person name="Wu C.I."/>
            <person name="Wu G."/>
            <person name="Yamamoto D."/>
            <person name="Yang H.P."/>
            <person name="Yang S.P."/>
            <person name="Yorke J.A."/>
            <person name="Yoshida K."/>
            <person name="Zdobnov E."/>
            <person name="Zhang P."/>
            <person name="Zhang Y."/>
            <person name="Zimin A.V."/>
            <person name="Baldwin J."/>
            <person name="Abdouelleil A."/>
            <person name="Abdulkadir J."/>
            <person name="Abebe A."/>
            <person name="Abera B."/>
            <person name="Abreu J."/>
            <person name="Acer S.C."/>
            <person name="Aftuck L."/>
            <person name="Alexander A."/>
            <person name="An P."/>
            <person name="Anderson E."/>
            <person name="Anderson S."/>
            <person name="Arachi H."/>
            <person name="Azer M."/>
            <person name="Bachantsang P."/>
            <person name="Barry A."/>
            <person name="Bayul T."/>
            <person name="Berlin A."/>
            <person name="Bessette D."/>
            <person name="Bloom T."/>
            <person name="Blye J."/>
            <person name="Boguslavskiy L."/>
            <person name="Bonnet C."/>
            <person name="Boukhgalter B."/>
            <person name="Bourzgui I."/>
            <person name="Brown A."/>
            <person name="Cahill P."/>
            <person name="Channer S."/>
            <person name="Cheshatsang Y."/>
            <person name="Chuda L."/>
            <person name="Citroen M."/>
            <person name="Collymore A."/>
            <person name="Cooke P."/>
            <person name="Costello M."/>
            <person name="D'Aco K."/>
            <person name="Daza R."/>
            <person name="De Haan G."/>
            <person name="DeGray S."/>
            <person name="DeMaso C."/>
            <person name="Dhargay N."/>
            <person name="Dooley K."/>
            <person name="Dooley E."/>
            <person name="Doricent M."/>
            <person name="Dorje P."/>
            <person name="Dorjee K."/>
            <person name="Dupes A."/>
            <person name="Elong R."/>
            <person name="Falk J."/>
            <person name="Farina A."/>
            <person name="Faro S."/>
            <person name="Ferguson D."/>
            <person name="Fisher S."/>
            <person name="Foley C.D."/>
            <person name="Franke A."/>
            <person name="Friedrich D."/>
            <person name="Gadbois L."/>
            <person name="Gearin G."/>
            <person name="Gearin C.R."/>
            <person name="Giannoukos G."/>
            <person name="Goode T."/>
            <person name="Graham J."/>
            <person name="Grandbois E."/>
            <person name="Grewal S."/>
            <person name="Gyaltsen K."/>
            <person name="Hafez N."/>
            <person name="Hagos B."/>
            <person name="Hall J."/>
            <person name="Henson C."/>
            <person name="Hollinger A."/>
            <person name="Honan T."/>
            <person name="Huard M.D."/>
            <person name="Hughes L."/>
            <person name="Hurhula B."/>
            <person name="Husby M.E."/>
            <person name="Kamat A."/>
            <person name="Kanga B."/>
            <person name="Kashin S."/>
            <person name="Khazanovich D."/>
            <person name="Kisner P."/>
            <person name="Lance K."/>
            <person name="Lara M."/>
            <person name="Lee W."/>
            <person name="Lennon N."/>
            <person name="Letendre F."/>
            <person name="LeVine R."/>
            <person name="Lipovsky A."/>
            <person name="Liu X."/>
            <person name="Liu J."/>
            <person name="Liu S."/>
            <person name="Lokyitsang T."/>
            <person name="Lokyitsang Y."/>
            <person name="Lubonja R."/>
            <person name="Lui A."/>
            <person name="MacDonald P."/>
            <person name="Magnisalis V."/>
            <person name="Maru K."/>
            <person name="Matthews C."/>
            <person name="McCusker W."/>
            <person name="McDonough S."/>
            <person name="Mehta T."/>
            <person name="Meldrim J."/>
            <person name="Meneus L."/>
            <person name="Mihai O."/>
            <person name="Mihalev A."/>
            <person name="Mihova T."/>
            <person name="Mittelman R."/>
            <person name="Mlenga V."/>
            <person name="Montmayeur A."/>
            <person name="Mulrain L."/>
            <person name="Navidi A."/>
            <person name="Naylor J."/>
            <person name="Negash T."/>
            <person name="Nguyen T."/>
            <person name="Nguyen N."/>
            <person name="Nicol R."/>
            <person name="Norbu C."/>
            <person name="Norbu N."/>
            <person name="Novod N."/>
            <person name="O'Neill B."/>
            <person name="Osman S."/>
            <person name="Markiewicz E."/>
            <person name="Oyono O.L."/>
            <person name="Patti C."/>
            <person name="Phunkhang P."/>
            <person name="Pierre F."/>
            <person name="Priest M."/>
            <person name="Raghuraman S."/>
            <person name="Rege F."/>
            <person name="Reyes R."/>
            <person name="Rise C."/>
            <person name="Rogov P."/>
            <person name="Ross K."/>
            <person name="Ryan E."/>
            <person name="Settipalli S."/>
            <person name="Shea T."/>
            <person name="Sherpa N."/>
            <person name="Shi L."/>
            <person name="Shih D."/>
            <person name="Sparrow T."/>
            <person name="Spaulding J."/>
            <person name="Stalker J."/>
            <person name="Stange-Thomann N."/>
            <person name="Stavropoulos S."/>
            <person name="Stone C."/>
            <person name="Strader C."/>
            <person name="Tesfaye S."/>
            <person name="Thomson T."/>
            <person name="Thoulutsang Y."/>
            <person name="Thoulutsang D."/>
            <person name="Topham K."/>
            <person name="Topping I."/>
            <person name="Tsamla T."/>
            <person name="Vassiliev H."/>
            <person name="Vo A."/>
            <person name="Wangchuk T."/>
            <person name="Wangdi T."/>
            <person name="Weiand M."/>
            <person name="Wilkinson J."/>
            <person name="Wilson A."/>
            <person name="Yadav S."/>
            <person name="Young G."/>
            <person name="Yu Q."/>
            <person name="Zembek L."/>
            <person name="Zhong D."/>
            <person name="Zimmer A."/>
            <person name="Zwirko Z."/>
            <person name="Jaffe D.B."/>
            <person name="Alvarez P."/>
            <person name="Brockman W."/>
            <person name="Butler J."/>
            <person name="Chin C."/>
            <person name="Gnerre S."/>
            <person name="Grabherr M."/>
            <person name="Kleber M."/>
            <person name="Mauceli E."/>
            <person name="MacCallum I."/>
        </authorList>
    </citation>
    <scope>NUCLEOTIDE SEQUENCE [LARGE SCALE GENOMIC DNA]</scope>
    <source>
        <strain evidence="3">Tucson 15010-1051.87</strain>
    </source>
</reference>
<keyword evidence="1" id="KW-1133">Transmembrane helix</keyword>
<feature type="transmembrane region" description="Helical" evidence="1">
    <location>
        <begin position="12"/>
        <end position="36"/>
    </location>
</feature>
<dbReference type="AlphaFoldDB" id="B4LV47"/>
<keyword evidence="1" id="KW-0812">Transmembrane</keyword>
<evidence type="ECO:0000313" key="3">
    <source>
        <dbReference type="Proteomes" id="UP000008792"/>
    </source>
</evidence>
<organism evidence="2 3">
    <name type="scientific">Drosophila virilis</name>
    <name type="common">Fruit fly</name>
    <dbReference type="NCBI Taxonomy" id="7244"/>
    <lineage>
        <taxon>Eukaryota</taxon>
        <taxon>Metazoa</taxon>
        <taxon>Ecdysozoa</taxon>
        <taxon>Arthropoda</taxon>
        <taxon>Hexapoda</taxon>
        <taxon>Insecta</taxon>
        <taxon>Pterygota</taxon>
        <taxon>Neoptera</taxon>
        <taxon>Endopterygota</taxon>
        <taxon>Diptera</taxon>
        <taxon>Brachycera</taxon>
        <taxon>Muscomorpha</taxon>
        <taxon>Ephydroidea</taxon>
        <taxon>Drosophilidae</taxon>
        <taxon>Drosophila</taxon>
    </lineage>
</organism>
<feature type="transmembrane region" description="Helical" evidence="1">
    <location>
        <begin position="76"/>
        <end position="98"/>
    </location>
</feature>
<dbReference type="KEGG" id="dvi:6627400"/>
<keyword evidence="1" id="KW-0472">Membrane</keyword>